<proteinExistence type="predicted"/>
<gene>
    <name evidence="1" type="ORF">K7432_008386</name>
</gene>
<dbReference type="Gene3D" id="3.80.10.10">
    <property type="entry name" value="Ribonuclease Inhibitor"/>
    <property type="match status" value="1"/>
</dbReference>
<evidence type="ECO:0000313" key="2">
    <source>
        <dbReference type="Proteomes" id="UP001479436"/>
    </source>
</evidence>
<accession>A0ABR2VYN4</accession>
<keyword evidence="2" id="KW-1185">Reference proteome</keyword>
<comment type="caution">
    <text evidence="1">The sequence shown here is derived from an EMBL/GenBank/DDBJ whole genome shotgun (WGS) entry which is preliminary data.</text>
</comment>
<organism evidence="1 2">
    <name type="scientific">Basidiobolus ranarum</name>
    <dbReference type="NCBI Taxonomy" id="34480"/>
    <lineage>
        <taxon>Eukaryota</taxon>
        <taxon>Fungi</taxon>
        <taxon>Fungi incertae sedis</taxon>
        <taxon>Zoopagomycota</taxon>
        <taxon>Entomophthoromycotina</taxon>
        <taxon>Basidiobolomycetes</taxon>
        <taxon>Basidiobolales</taxon>
        <taxon>Basidiobolaceae</taxon>
        <taxon>Basidiobolus</taxon>
    </lineage>
</organism>
<reference evidence="1 2" key="1">
    <citation type="submission" date="2023-04" db="EMBL/GenBank/DDBJ databases">
        <title>Genome of Basidiobolus ranarum AG-B5.</title>
        <authorList>
            <person name="Stajich J.E."/>
            <person name="Carter-House D."/>
            <person name="Gryganskyi A."/>
        </authorList>
    </citation>
    <scope>NUCLEOTIDE SEQUENCE [LARGE SCALE GENOMIC DNA]</scope>
    <source>
        <strain evidence="1 2">AG-B5</strain>
    </source>
</reference>
<dbReference type="Proteomes" id="UP001479436">
    <property type="component" value="Unassembled WGS sequence"/>
</dbReference>
<protein>
    <submittedName>
        <fullName evidence="1">Uncharacterized protein</fullName>
    </submittedName>
</protein>
<name>A0ABR2VYN4_9FUNG</name>
<dbReference type="InterPro" id="IPR032675">
    <property type="entry name" value="LRR_dom_sf"/>
</dbReference>
<dbReference type="SUPFAM" id="SSF52047">
    <property type="entry name" value="RNI-like"/>
    <property type="match status" value="1"/>
</dbReference>
<sequence>MPDLTLQAIVGRVLSADRTRAHFTPEAFSFYSNEPLKGNFPSSNILLTLLTTFPPISTVTCFDFCYIPSWKPEYLLLIPRLFPQLKEITITSKHGKSHPIPVFVQDVVNLMWELPLEVIELHQVLVDKNRTMALPRGRPLSAHTLRVWKARTCDKVFNDTTWELFPNVEVYQDNHLPFSILSKWSKLKELVSMVIIAETNLNFVHPGLEKFSFLVAMRRKLKTWSIAGSAPRLKQFKFESSRFLKIEGIPEMLTACENLEVIDINCVDSWKIAWEVTRNWNAGQNTKIIITDNFSSLSQEDRWNYIVEMIQEGRNLHPHSVFVCIKEVRQFEEIKSWLYEVCSELKTDHIGGYFWTLAAESFSPFVHLTAIEFSKVGELTTVAFDTLVSNLPQLERLLLTASPSHSNSDFTIIQFQSNSLQTLSLDGFVYLEGYDILSHSLRTLELNNCGHNHDCFLDEIENYPNFGNFGELLLRDLLDNSPLVTTPFLRELTISHESFESEARHAERLLVDVTCQVGHPNLEKLTLHNCAHVHTLKLTELPKLIELNITYEENLFKGLAGSVNLIIDQDVDGVVDLP</sequence>
<evidence type="ECO:0000313" key="1">
    <source>
        <dbReference type="EMBL" id="KAK9710508.1"/>
    </source>
</evidence>
<dbReference type="EMBL" id="JASJQH010007338">
    <property type="protein sequence ID" value="KAK9710508.1"/>
    <property type="molecule type" value="Genomic_DNA"/>
</dbReference>